<evidence type="ECO:0000256" key="3">
    <source>
        <dbReference type="ARBA" id="ARBA00004613"/>
    </source>
</evidence>
<keyword evidence="4" id="KW-0964">Secreted</keyword>
<keyword evidence="8" id="KW-0812">Transmembrane</keyword>
<keyword evidence="8" id="KW-1133">Transmembrane helix</keyword>
<evidence type="ECO:0000256" key="5">
    <source>
        <dbReference type="ARBA" id="ARBA00022729"/>
    </source>
</evidence>
<keyword evidence="5 9" id="KW-0732">Signal</keyword>
<accession>A0A1X7UAW2</accession>
<dbReference type="OrthoDB" id="5989148at2759"/>
<name>A0A1X7UAW2_AMPQE</name>
<feature type="transmembrane region" description="Helical" evidence="8">
    <location>
        <begin position="1163"/>
        <end position="1189"/>
    </location>
</feature>
<protein>
    <recommendedName>
        <fullName evidence="11">Right handed beta helix domain-containing protein</fullName>
    </recommendedName>
</protein>
<sequence length="1224" mass="138840">MDSLAGAVFLVALFFFGFGQTNECPFASTTKLIKVSKLYCSGIQESHEKNLHQYQGITRGRNEVDWDRCLLDVFQNIANNTEVSIEAATINLNHSTFEITDKVNITLTGKELGLNLYPNISCDESNFVFKNINNLCIQNLLFYKCGIKDNINSSLTVDKCHNVTINQVEIENSNNLGLTFWNTTGQNTIKNSGFTSNGNKKFVPNGGGAFIYLKNVAATATYNVSRCVFNNNTKKLSHIKKVSDHGGGLMIYLKMILYSVIVNITESSFIENTARNGGGSSIDLYNCNKCKIFVKDCVFYKNKVNSLNSNGGGLQIYVYQNENSIIQVIGCNFTRNRAYFGGGLSIDSYHKNRLDLLIENCTWTYNNATSGAAVDILYSRSFHRNPPVVSVPVFKNCTFLENTISSQPAKERKWLRVGNGVFTVTAIDVKFELNINFTENTGSAISATESTLIVNNETSLIFSGNTATSGGAISLKSARLLIYSNTSIWFISNYALKYGGAIHSFVIDDHLLYNPFSCPFIFVSCIPTAEKDCNASIHFTNNTAHSAGHSIFLSSLLPCQYEYHDLDGKKINGTEVFSLKPFINESGELDVKTTAATIDPPNYHIKLYPGQSTSMNLTIKDELGNFVNKSLTILEATIPNEQGHGLTLKDMYIYDYTFTILGNPKQNATVQFVTITKPLIVITRDITTMECPPGYMYESSTRKCSCSYTMFYGMTNCSNNDNFKSYIMKGIWCGYVDNETFVSGECAFGCKNRHKEMSIPFEKIKNRNNTIFCSKNREGVLCGRCKENLTVYFHSDDYYCGHENHCSWGWLIFIASELLPVTVIFIVIIITGFNVTSGYVQGFLLYCHIICSFSGSGNGTLKRDWELYKFYKRFLHLFYYPFTLKFFHFRSTNFCVFPKATTLEITALGYVRGIYCLILIFCVTFFLRCFVIRCRIVNRWIRYTTTKNLGLIGISALLVLSYTSATEVSLLILQMSILYKLNLFQDSIRVALYGDIKYFSPYHMIYAVPACICLAVLLVPALMLFTYPLVLNILSYFKIDAGQSRIGIICTKGYMYTKLKPFYDMFYASFKDKHRYFAGLYFIYRAAIQFAYYIPSPIEVTYTIEFQLIVILVLHSLVQPYKKKSHNFIDGLLIGNLIIVNGIICINTAVYNSNQYFWKVKVAVVFQVILSMLPMAVVLGYIMWYYVLLRIWRKMKDYRLQGYYQQMIESASHLINHHRQNCED</sequence>
<feature type="transmembrane region" description="Helical" evidence="8">
    <location>
        <begin position="1130"/>
        <end position="1151"/>
    </location>
</feature>
<dbReference type="EnsemblMetazoa" id="Aqu2.1.24905_001">
    <property type="protein sequence ID" value="Aqu2.1.24905_001"/>
    <property type="gene ID" value="Aqu2.1.24905"/>
</dbReference>
<feature type="transmembrane region" description="Helical" evidence="8">
    <location>
        <begin position="951"/>
        <end position="973"/>
    </location>
</feature>
<organism evidence="10">
    <name type="scientific">Amphimedon queenslandica</name>
    <name type="common">Sponge</name>
    <dbReference type="NCBI Taxonomy" id="400682"/>
    <lineage>
        <taxon>Eukaryota</taxon>
        <taxon>Metazoa</taxon>
        <taxon>Porifera</taxon>
        <taxon>Demospongiae</taxon>
        <taxon>Heteroscleromorpha</taxon>
        <taxon>Haplosclerida</taxon>
        <taxon>Niphatidae</taxon>
        <taxon>Amphimedon</taxon>
    </lineage>
</organism>
<feature type="transmembrane region" description="Helical" evidence="8">
    <location>
        <begin position="1100"/>
        <end position="1118"/>
    </location>
</feature>
<evidence type="ECO:0000256" key="4">
    <source>
        <dbReference type="ARBA" id="ARBA00022525"/>
    </source>
</evidence>
<evidence type="ECO:0000256" key="2">
    <source>
        <dbReference type="ARBA" id="ARBA00004442"/>
    </source>
</evidence>
<evidence type="ECO:0000256" key="6">
    <source>
        <dbReference type="ARBA" id="ARBA00023136"/>
    </source>
</evidence>
<evidence type="ECO:0000313" key="10">
    <source>
        <dbReference type="EnsemblMetazoa" id="Aqu2.1.24905_001"/>
    </source>
</evidence>
<comment type="subcellular location">
    <subcellularLocation>
        <location evidence="1">Cell envelope</location>
    </subcellularLocation>
    <subcellularLocation>
        <location evidence="2">Cell outer membrane</location>
    </subcellularLocation>
    <subcellularLocation>
        <location evidence="3">Secreted</location>
    </subcellularLocation>
</comment>
<evidence type="ECO:0000256" key="9">
    <source>
        <dbReference type="SAM" id="SignalP"/>
    </source>
</evidence>
<dbReference type="InterPro" id="IPR011050">
    <property type="entry name" value="Pectin_lyase_fold/virulence"/>
</dbReference>
<keyword evidence="7" id="KW-0998">Cell outer membrane</keyword>
<feature type="transmembrane region" description="Helical" evidence="8">
    <location>
        <begin position="843"/>
        <end position="861"/>
    </location>
</feature>
<evidence type="ECO:0000256" key="1">
    <source>
        <dbReference type="ARBA" id="ARBA00004196"/>
    </source>
</evidence>
<dbReference type="InParanoid" id="A0A1X7UAW2"/>
<dbReference type="GO" id="GO:0005576">
    <property type="term" value="C:extracellular region"/>
    <property type="evidence" value="ECO:0007669"/>
    <property type="project" value="UniProtKB-SubCell"/>
</dbReference>
<dbReference type="NCBIfam" id="TIGR01376">
    <property type="entry name" value="POMP_repeat"/>
    <property type="match status" value="2"/>
</dbReference>
<feature type="transmembrane region" description="Helical" evidence="8">
    <location>
        <begin position="808"/>
        <end position="831"/>
    </location>
</feature>
<feature type="transmembrane region" description="Helical" evidence="8">
    <location>
        <begin position="910"/>
        <end position="931"/>
    </location>
</feature>
<feature type="chain" id="PRO_5010872469" description="Right handed beta helix domain-containing protein" evidence="9">
    <location>
        <begin position="22"/>
        <end position="1224"/>
    </location>
</feature>
<evidence type="ECO:0000256" key="8">
    <source>
        <dbReference type="SAM" id="Phobius"/>
    </source>
</evidence>
<proteinExistence type="predicted"/>
<keyword evidence="6 8" id="KW-0472">Membrane</keyword>
<evidence type="ECO:0000256" key="7">
    <source>
        <dbReference type="ARBA" id="ARBA00023237"/>
    </source>
</evidence>
<reference evidence="10" key="1">
    <citation type="submission" date="2017-05" db="UniProtKB">
        <authorList>
            <consortium name="EnsemblMetazoa"/>
        </authorList>
    </citation>
    <scope>IDENTIFICATION</scope>
</reference>
<dbReference type="AlphaFoldDB" id="A0A1X7UAW2"/>
<feature type="transmembrane region" description="Helical" evidence="8">
    <location>
        <begin position="1004"/>
        <end position="1030"/>
    </location>
</feature>
<evidence type="ECO:0008006" key="11">
    <source>
        <dbReference type="Google" id="ProtNLM"/>
    </source>
</evidence>
<feature type="transmembrane region" description="Helical" evidence="8">
    <location>
        <begin position="1076"/>
        <end position="1094"/>
    </location>
</feature>
<dbReference type="InterPro" id="IPR003368">
    <property type="entry name" value="POMP_repeat"/>
</dbReference>
<dbReference type="SUPFAM" id="SSF51126">
    <property type="entry name" value="Pectin lyase-like"/>
    <property type="match status" value="1"/>
</dbReference>
<feature type="signal peptide" evidence="9">
    <location>
        <begin position="1"/>
        <end position="21"/>
    </location>
</feature>